<dbReference type="Proteomes" id="UP001596105">
    <property type="component" value="Unassembled WGS sequence"/>
</dbReference>
<evidence type="ECO:0000313" key="2">
    <source>
        <dbReference type="EMBL" id="MFC5468542.1"/>
    </source>
</evidence>
<feature type="domain" description="Transcription regulator PadR N-terminal" evidence="1">
    <location>
        <begin position="7"/>
        <end position="80"/>
    </location>
</feature>
<reference evidence="3" key="1">
    <citation type="journal article" date="2019" name="Int. J. Syst. Evol. Microbiol.">
        <title>The Global Catalogue of Microorganisms (GCM) 10K type strain sequencing project: providing services to taxonomists for standard genome sequencing and annotation.</title>
        <authorList>
            <consortium name="The Broad Institute Genomics Platform"/>
            <consortium name="The Broad Institute Genome Sequencing Center for Infectious Disease"/>
            <person name="Wu L."/>
            <person name="Ma J."/>
        </authorList>
    </citation>
    <scope>NUCLEOTIDE SEQUENCE [LARGE SCALE GENOMIC DNA]</scope>
    <source>
        <strain evidence="3">CCUG 57113</strain>
    </source>
</reference>
<dbReference type="Pfam" id="PF03551">
    <property type="entry name" value="PadR"/>
    <property type="match status" value="1"/>
</dbReference>
<dbReference type="Gene3D" id="6.10.140.1570">
    <property type="match status" value="1"/>
</dbReference>
<sequence length="176" mass="20424">MNSQDVILGMLMKRSLTGYEIKQNFENIFAYFYSTSYGTIYPMLHRMEEEGWISKETVQQEGKPNKNVYTIAESGRSRFHDYLRSPLESETVKSDFLMRLFFGHLADTGMVIEWLRTALAQTQEQLDGLKKMYALHRDGMHPAHLICIEIGINGYTSKQATLLEGLARMEQLQREE</sequence>
<keyword evidence="3" id="KW-1185">Reference proteome</keyword>
<evidence type="ECO:0000313" key="3">
    <source>
        <dbReference type="Proteomes" id="UP001596105"/>
    </source>
</evidence>
<dbReference type="Gene3D" id="1.10.10.10">
    <property type="entry name" value="Winged helix-like DNA-binding domain superfamily/Winged helix DNA-binding domain"/>
    <property type="match status" value="1"/>
</dbReference>
<dbReference type="InterPro" id="IPR036390">
    <property type="entry name" value="WH_DNA-bd_sf"/>
</dbReference>
<organism evidence="2 3">
    <name type="scientific">Cohnella suwonensis</name>
    <dbReference type="NCBI Taxonomy" id="696072"/>
    <lineage>
        <taxon>Bacteria</taxon>
        <taxon>Bacillati</taxon>
        <taxon>Bacillota</taxon>
        <taxon>Bacilli</taxon>
        <taxon>Bacillales</taxon>
        <taxon>Paenibacillaceae</taxon>
        <taxon>Cohnella</taxon>
    </lineage>
</organism>
<dbReference type="PANTHER" id="PTHR43252">
    <property type="entry name" value="TRANSCRIPTIONAL REGULATOR YQJI"/>
    <property type="match status" value="1"/>
</dbReference>
<protein>
    <submittedName>
        <fullName evidence="2">PadR family transcriptional regulator</fullName>
    </submittedName>
</protein>
<dbReference type="SUPFAM" id="SSF46785">
    <property type="entry name" value="Winged helix' DNA-binding domain"/>
    <property type="match status" value="1"/>
</dbReference>
<comment type="caution">
    <text evidence="2">The sequence shown here is derived from an EMBL/GenBank/DDBJ whole genome shotgun (WGS) entry which is preliminary data.</text>
</comment>
<dbReference type="InterPro" id="IPR005149">
    <property type="entry name" value="Tscrpt_reg_PadR_N"/>
</dbReference>
<accession>A0ABW0LU41</accession>
<proteinExistence type="predicted"/>
<dbReference type="RefSeq" id="WP_209749514.1">
    <property type="nucleotide sequence ID" value="NZ_JBHSMH010000016.1"/>
</dbReference>
<gene>
    <name evidence="2" type="ORF">ACFPPD_07400</name>
</gene>
<evidence type="ECO:0000259" key="1">
    <source>
        <dbReference type="Pfam" id="PF03551"/>
    </source>
</evidence>
<name>A0ABW0LU41_9BACL</name>
<dbReference type="EMBL" id="JBHSMH010000016">
    <property type="protein sequence ID" value="MFC5468542.1"/>
    <property type="molecule type" value="Genomic_DNA"/>
</dbReference>
<dbReference type="PANTHER" id="PTHR43252:SF6">
    <property type="entry name" value="NEGATIVE TRANSCRIPTION REGULATOR PADR"/>
    <property type="match status" value="1"/>
</dbReference>
<dbReference type="InterPro" id="IPR036388">
    <property type="entry name" value="WH-like_DNA-bd_sf"/>
</dbReference>